<reference evidence="2 3" key="1">
    <citation type="journal article" date="2013" name="Genome Announc.">
        <title>Genome Sequence of Thalassolituus oleivorans MIL-1 (DSM 14913T).</title>
        <authorList>
            <person name="Golyshin P.N."/>
            <person name="Werner J."/>
            <person name="Chernikova T.N."/>
            <person name="Tran H."/>
            <person name="Ferrer M."/>
            <person name="Yakimov M.M."/>
            <person name="Teeling H."/>
            <person name="Golyshina O.V."/>
        </authorList>
    </citation>
    <scope>NUCLEOTIDE SEQUENCE [LARGE SCALE GENOMIC DNA]</scope>
    <source>
        <strain evidence="2 3">MIL-1</strain>
    </source>
</reference>
<dbReference type="AlphaFoldDB" id="M5DYT2"/>
<sequence length="286" mass="31093">MTKRFNSALEFEQIFPQSDVPIMSIGTSHLLQAFARPDLELDQLPTILERSPTIAAKLLALANSAWSAPTSPITRLDSACARLGLNVVRSVGVALAVSSPFNTSRCPNFHAGQFWARTLLIAEATTLLIPCITPPPAVDIGTARTAALFHNLGLLFLVHHFHQETNQAFLRKQANGDLVLDELLRETLGIAANDAANLLAKKWHLPDVLAATMKAYQDTQYQGDEWPTVASVGLAVTAVSGIETQGSISSPQHPYLSLDSFKIEPITSQLLRAQVAINQLAQSIRW</sequence>
<gene>
    <name evidence="2" type="ORF">TOL_0241</name>
</gene>
<dbReference type="SUPFAM" id="SSF109604">
    <property type="entry name" value="HD-domain/PDEase-like"/>
    <property type="match status" value="1"/>
</dbReference>
<dbReference type="STRING" id="187493.CN03_01760"/>
<dbReference type="eggNOG" id="COG1639">
    <property type="taxonomic scope" value="Bacteria"/>
</dbReference>
<evidence type="ECO:0000259" key="1">
    <source>
        <dbReference type="PROSITE" id="PS51833"/>
    </source>
</evidence>
<dbReference type="PANTHER" id="PTHR33525">
    <property type="match status" value="1"/>
</dbReference>
<name>M5DYT2_9GAMM</name>
<dbReference type="InterPro" id="IPR013976">
    <property type="entry name" value="HDOD"/>
</dbReference>
<dbReference type="KEGG" id="tol:TOL_0241"/>
<accession>M5DYT2</accession>
<feature type="domain" description="HDOD" evidence="1">
    <location>
        <begin position="20"/>
        <end position="219"/>
    </location>
</feature>
<organism evidence="2 3">
    <name type="scientific">Thalassolituus oleivorans MIL-1</name>
    <dbReference type="NCBI Taxonomy" id="1298593"/>
    <lineage>
        <taxon>Bacteria</taxon>
        <taxon>Pseudomonadati</taxon>
        <taxon>Pseudomonadota</taxon>
        <taxon>Gammaproteobacteria</taxon>
        <taxon>Oceanospirillales</taxon>
        <taxon>Oceanospirillaceae</taxon>
        <taxon>Thalassolituus</taxon>
    </lineage>
</organism>
<dbReference type="Proteomes" id="UP000011866">
    <property type="component" value="Chromosome"/>
</dbReference>
<dbReference type="PANTHER" id="PTHR33525:SF4">
    <property type="entry name" value="CYCLIC DI-GMP PHOSPHODIESTERASE CDGJ"/>
    <property type="match status" value="1"/>
</dbReference>
<dbReference type="PROSITE" id="PS51833">
    <property type="entry name" value="HDOD"/>
    <property type="match status" value="1"/>
</dbReference>
<keyword evidence="3" id="KW-1185">Reference proteome</keyword>
<dbReference type="GeneID" id="79175250"/>
<evidence type="ECO:0000313" key="3">
    <source>
        <dbReference type="Proteomes" id="UP000011866"/>
    </source>
</evidence>
<dbReference type="Pfam" id="PF08668">
    <property type="entry name" value="HDOD"/>
    <property type="match status" value="1"/>
</dbReference>
<dbReference type="Gene3D" id="1.10.3210.10">
    <property type="entry name" value="Hypothetical protein af1432"/>
    <property type="match status" value="1"/>
</dbReference>
<protein>
    <submittedName>
        <fullName evidence="2">Heat shock protein, Hsp20 family</fullName>
    </submittedName>
</protein>
<dbReference type="InterPro" id="IPR052340">
    <property type="entry name" value="RNase_Y/CdgJ"/>
</dbReference>
<dbReference type="EMBL" id="HF680312">
    <property type="protein sequence ID" value="CCU70689.1"/>
    <property type="molecule type" value="Genomic_DNA"/>
</dbReference>
<dbReference type="HOGENOM" id="CLU_048246_4_0_6"/>
<dbReference type="RefSeq" id="WP_015485430.1">
    <property type="nucleotide sequence ID" value="NC_020888.1"/>
</dbReference>
<evidence type="ECO:0000313" key="2">
    <source>
        <dbReference type="EMBL" id="CCU70689.1"/>
    </source>
</evidence>
<proteinExistence type="predicted"/>
<keyword evidence="2" id="KW-0346">Stress response</keyword>